<accession>A0ABY5SVD9</accession>
<dbReference type="Proteomes" id="UP001064879">
    <property type="component" value="Chromosome"/>
</dbReference>
<proteinExistence type="predicted"/>
<protein>
    <submittedName>
        <fullName evidence="1">DUF6270 domain-containing protein</fullName>
    </submittedName>
</protein>
<organism evidence="1 2">
    <name type="scientific">Brevibacterium spongiae</name>
    <dbReference type="NCBI Taxonomy" id="2909672"/>
    <lineage>
        <taxon>Bacteria</taxon>
        <taxon>Bacillati</taxon>
        <taxon>Actinomycetota</taxon>
        <taxon>Actinomycetes</taxon>
        <taxon>Micrococcales</taxon>
        <taxon>Brevibacteriaceae</taxon>
        <taxon>Brevibacterium</taxon>
    </lineage>
</organism>
<dbReference type="RefSeq" id="WP_265419241.1">
    <property type="nucleotide sequence ID" value="NZ_CP093443.1"/>
</dbReference>
<dbReference type="EMBL" id="CP093443">
    <property type="protein sequence ID" value="UVI36679.1"/>
    <property type="molecule type" value="Genomic_DNA"/>
</dbReference>
<keyword evidence="2" id="KW-1185">Reference proteome</keyword>
<evidence type="ECO:0000313" key="2">
    <source>
        <dbReference type="Proteomes" id="UP001064879"/>
    </source>
</evidence>
<dbReference type="Pfam" id="PF19786">
    <property type="entry name" value="DUF6270"/>
    <property type="match status" value="2"/>
</dbReference>
<name>A0ABY5SVD9_9MICO</name>
<reference evidence="1" key="1">
    <citation type="submission" date="2022-03" db="EMBL/GenBank/DDBJ databases">
        <title>Brevibacterium spongiae sp. nov., isolated from marine sponge.</title>
        <authorList>
            <person name="Li Z."/>
            <person name="Zhang M."/>
        </authorList>
    </citation>
    <scope>NUCLEOTIDE SEQUENCE</scope>
    <source>
        <strain evidence="1">WHS-Z9</strain>
    </source>
</reference>
<dbReference type="InterPro" id="IPR046237">
    <property type="entry name" value="DUF6270"/>
</dbReference>
<sequence>MKIAIFGSCVSRDSVEFMPEAEVVAYVARHSVTSLESPHGAAGIDLSDLTSAFQKRMVISDLSGSGIERIVKNADELEIVLLDLVDERRGFWKFPDGTTMTNSLEIESCGAARAARCSGARLVEFGTDEHFNAWKSGYIKLIDGLKGAGLSEKTILLDIEWAGAVDGAQHPQSDSLAKLGRSWRRLHRGSREVSRRLTRGQGVAEALTSLRNVRPTEAEEYADRAAAANADYVRYRNFAKSKVKSTVVRSSSQVRISRDHKWGPQPFHYRDEDYQSIVQCVRNLVEGDGNPNPSTTR</sequence>
<gene>
    <name evidence="1" type="ORF">L1F31_03160</name>
</gene>
<evidence type="ECO:0000313" key="1">
    <source>
        <dbReference type="EMBL" id="UVI36679.1"/>
    </source>
</evidence>